<dbReference type="SUPFAM" id="SSF53448">
    <property type="entry name" value="Nucleotide-diphospho-sugar transferases"/>
    <property type="match status" value="1"/>
</dbReference>
<dbReference type="Proteomes" id="UP000029389">
    <property type="component" value="Unassembled WGS sequence"/>
</dbReference>
<dbReference type="EMBL" id="JMQC01000008">
    <property type="protein sequence ID" value="KFM99218.1"/>
    <property type="molecule type" value="Genomic_DNA"/>
</dbReference>
<dbReference type="AlphaFoldDB" id="A0A090YK74"/>
<comment type="caution">
    <text evidence="1">The sequence shown here is derived from an EMBL/GenBank/DDBJ whole genome shotgun (WGS) entry which is preliminary data.</text>
</comment>
<evidence type="ECO:0000313" key="1">
    <source>
        <dbReference type="EMBL" id="KFM99218.1"/>
    </source>
</evidence>
<evidence type="ECO:0008006" key="3">
    <source>
        <dbReference type="Google" id="ProtNLM"/>
    </source>
</evidence>
<dbReference type="Gene3D" id="3.90.550.10">
    <property type="entry name" value="Spore Coat Polysaccharide Biosynthesis Protein SpsA, Chain A"/>
    <property type="match status" value="1"/>
</dbReference>
<name>A0A090YK74_9BACI</name>
<reference evidence="1 2" key="1">
    <citation type="submission" date="2014-04" db="EMBL/GenBank/DDBJ databases">
        <authorList>
            <person name="Bishop-Lilly K.A."/>
            <person name="Broomall S.M."/>
            <person name="Chain P.S."/>
            <person name="Chertkov O."/>
            <person name="Coyne S.R."/>
            <person name="Daligault H.E."/>
            <person name="Davenport K.W."/>
            <person name="Erkkila T."/>
            <person name="Frey K.G."/>
            <person name="Gibbons H.S."/>
            <person name="Gu W."/>
            <person name="Jaissle J."/>
            <person name="Johnson S.L."/>
            <person name="Koroleva G.I."/>
            <person name="Ladner J.T."/>
            <person name="Lo C.-C."/>
            <person name="Minogue T.D."/>
            <person name="Munk C."/>
            <person name="Palacios G.F."/>
            <person name="Redden C.L."/>
            <person name="Rosenzweig C.N."/>
            <person name="Scholz M.B."/>
            <person name="Teshima H."/>
            <person name="Xu Y."/>
        </authorList>
    </citation>
    <scope>NUCLEOTIDE SEQUENCE [LARGE SCALE GENOMIC DNA]</scope>
    <source>
        <strain evidence="1 2">BHP</strain>
    </source>
</reference>
<accession>A0A090YK74</accession>
<dbReference type="InterPro" id="IPR029044">
    <property type="entry name" value="Nucleotide-diphossugar_trans"/>
</dbReference>
<dbReference type="PATRIC" id="fig|1405.8.peg.320"/>
<evidence type="ECO:0000313" key="2">
    <source>
        <dbReference type="Proteomes" id="UP000029389"/>
    </source>
</evidence>
<proteinExistence type="predicted"/>
<protein>
    <recommendedName>
        <fullName evidence="3">Glycosyl transferase 2 family protein</fullName>
    </recommendedName>
</protein>
<dbReference type="RefSeq" id="WP_042978871.1">
    <property type="nucleotide sequence ID" value="NZ_JMQC01000008.1"/>
</dbReference>
<sequence length="259" mass="30785">MNNKIPCVVLVFYNFDIIKKSLEFLGEYSDRLDLYIIENPSIHTESKIKPYILNLINKNIVAKYVLFSKNISNNAMEIFFRNQMVKQLAQYKYILFTDGDVIVKNNDFLSEEINILDHHPEVFTCGVTINLDNLPLENYPTANSWIPPIIKEYPIFNEGVTGGQLLLFRTKDFLQYLEYIQLHNLKFVDGTMHTFCYKVLNKKWARTKKSECIHLTWDIYSDKNHPYHKWKSQHSFHDLWYHNDYCSFEVFTNDSLLKD</sequence>
<organism evidence="1 2">
    <name type="scientific">Bacillus clarus</name>
    <dbReference type="NCBI Taxonomy" id="2338372"/>
    <lineage>
        <taxon>Bacteria</taxon>
        <taxon>Bacillati</taxon>
        <taxon>Bacillota</taxon>
        <taxon>Bacilli</taxon>
        <taxon>Bacillales</taxon>
        <taxon>Bacillaceae</taxon>
        <taxon>Bacillus</taxon>
        <taxon>Bacillus cereus group</taxon>
    </lineage>
</organism>
<gene>
    <name evidence="1" type="ORF">DJ93_155</name>
</gene>